<dbReference type="AlphaFoldDB" id="A0A484ICF8"/>
<proteinExistence type="predicted"/>
<dbReference type="EMBL" id="LR216287">
    <property type="protein sequence ID" value="VFJ12701.1"/>
    <property type="molecule type" value="Genomic_DNA"/>
</dbReference>
<protein>
    <submittedName>
        <fullName evidence="1">Uncharacterized protein</fullName>
    </submittedName>
</protein>
<dbReference type="Proteomes" id="UP000294299">
    <property type="component" value="Chromosome NFRAN"/>
</dbReference>
<dbReference type="OrthoDB" id="9666at2157"/>
<dbReference type="RefSeq" id="WP_134482771.1">
    <property type="nucleotide sequence ID" value="NZ_LR216287.1"/>
</dbReference>
<dbReference type="KEGG" id="nfn:NFRAN_0380"/>
<evidence type="ECO:0000313" key="1">
    <source>
        <dbReference type="EMBL" id="VFJ12701.1"/>
    </source>
</evidence>
<evidence type="ECO:0000313" key="2">
    <source>
        <dbReference type="Proteomes" id="UP000294299"/>
    </source>
</evidence>
<gene>
    <name evidence="1" type="ORF">NFRAN_0380</name>
</gene>
<reference evidence="1 2" key="1">
    <citation type="submission" date="2019-02" db="EMBL/GenBank/DDBJ databases">
        <authorList>
            <person name="Lehtovirta-Morley E L."/>
        </authorList>
    </citation>
    <scope>NUCLEOTIDE SEQUENCE [LARGE SCALE GENOMIC DNA]</scope>
    <source>
        <strain evidence="1">NFRAN1</strain>
    </source>
</reference>
<sequence>MVWTLNKRLLTVTCLAFLLIIIAQVTIVDTANALTRYFNCVTRVANHNSTFTIDNAEACYDKVFKGALDNDRYGNPLENK</sequence>
<organism evidence="1 2">
    <name type="scientific">Candidatus Nitrosocosmicus franklandianus</name>
    <dbReference type="NCBI Taxonomy" id="1798806"/>
    <lineage>
        <taxon>Archaea</taxon>
        <taxon>Nitrososphaerota</taxon>
        <taxon>Nitrososphaeria</taxon>
        <taxon>Nitrososphaerales</taxon>
        <taxon>Nitrososphaeraceae</taxon>
        <taxon>Candidatus Nitrosocosmicus</taxon>
    </lineage>
</organism>
<keyword evidence="2" id="KW-1185">Reference proteome</keyword>
<accession>A0A484ICF8</accession>
<name>A0A484ICF8_9ARCH</name>
<dbReference type="GeneID" id="39419922"/>